<dbReference type="EMBL" id="FRAN01000002">
    <property type="protein sequence ID" value="SHK44152.1"/>
    <property type="molecule type" value="Genomic_DNA"/>
</dbReference>
<accession>A0A1M6SHA3</accession>
<dbReference type="InterPro" id="IPR000667">
    <property type="entry name" value="Peptidase_S13"/>
</dbReference>
<dbReference type="GO" id="GO:0004185">
    <property type="term" value="F:serine-type carboxypeptidase activity"/>
    <property type="evidence" value="ECO:0007669"/>
    <property type="project" value="InterPro"/>
</dbReference>
<dbReference type="Pfam" id="PF02113">
    <property type="entry name" value="Peptidase_S13"/>
    <property type="match status" value="1"/>
</dbReference>
<comment type="similarity">
    <text evidence="1">Belongs to the peptidase S13 family.</text>
</comment>
<keyword evidence="3" id="KW-0645">Protease</keyword>
<reference evidence="4" key="1">
    <citation type="submission" date="2016-11" db="EMBL/GenBank/DDBJ databases">
        <authorList>
            <person name="Varghese N."/>
            <person name="Submissions S."/>
        </authorList>
    </citation>
    <scope>NUCLEOTIDE SEQUENCE [LARGE SCALE GENOMIC DNA]</scope>
    <source>
        <strain evidence="4">DX253</strain>
    </source>
</reference>
<keyword evidence="3" id="KW-0121">Carboxypeptidase</keyword>
<dbReference type="InterPro" id="IPR012338">
    <property type="entry name" value="Beta-lactam/transpept-like"/>
</dbReference>
<evidence type="ECO:0000256" key="1">
    <source>
        <dbReference type="ARBA" id="ARBA00006096"/>
    </source>
</evidence>
<dbReference type="SUPFAM" id="SSF56601">
    <property type="entry name" value="beta-lactamase/transpeptidase-like"/>
    <property type="match status" value="1"/>
</dbReference>
<dbReference type="Gene3D" id="3.50.80.20">
    <property type="entry name" value="D-Ala-D-Ala carboxypeptidase C, peptidase S13"/>
    <property type="match status" value="1"/>
</dbReference>
<dbReference type="GO" id="GO:0006508">
    <property type="term" value="P:proteolysis"/>
    <property type="evidence" value="ECO:0007669"/>
    <property type="project" value="InterPro"/>
</dbReference>
<sequence length="495" mass="53181">MGDKIWQLDRRTMLGATGTVGANAMLGDTALANRTEDDDETRESGCSAVERLLERASEKFPGGIVSVYAKEAGADGDVLASHQADTVVKPASNTKLLTTALAFEHVGPDERFETSVVGDGSITGNQLHGDLVLRGTGDVLSTADLERLAEQVAENGVRTVHGDLVADITAFDTSGYGPVFSVRGPGYPEGWTWEDPQYSYGAPSSTLALHWNKVSLTAKRTENGIDLAVEPDSEFVTVESHLSTAPEGANGYFYTYLDRVNGTIYAIGELPPGYEETELAPVMRPDEHATAVFRDRLADAGVSVKGDVVLQTEPTEREAAFETSIESEPLHETTGPMLLYSNNVDADQLALMTARRALDDGSFDAWTELTGAYFESLGSPATVFRDGSGLSQFNLVSAADMVSLLEWIRKKPWSETLIGSLPTPGEGTLAYRLRDVDVPVHAKTGTVRGTRALSGVIERPTDPDVLFSILMSNVTVGLGDARNYQDDLVRALIDA</sequence>
<dbReference type="PROSITE" id="PS51318">
    <property type="entry name" value="TAT"/>
    <property type="match status" value="1"/>
</dbReference>
<gene>
    <name evidence="3" type="ORF">SAMN05444342_1273</name>
</gene>
<proteinExistence type="inferred from homology"/>
<organism evidence="3 4">
    <name type="scientific">Haladaptatus paucihalophilus DX253</name>
    <dbReference type="NCBI Taxonomy" id="797209"/>
    <lineage>
        <taxon>Archaea</taxon>
        <taxon>Methanobacteriati</taxon>
        <taxon>Methanobacteriota</taxon>
        <taxon>Stenosarchaea group</taxon>
        <taxon>Halobacteria</taxon>
        <taxon>Halobacteriales</taxon>
        <taxon>Haladaptataceae</taxon>
        <taxon>Haladaptatus</taxon>
    </lineage>
</organism>
<keyword evidence="2" id="KW-0378">Hydrolase</keyword>
<dbReference type="PANTHER" id="PTHR30023:SF0">
    <property type="entry name" value="PENICILLIN-SENSITIVE CARBOXYPEPTIDASE A"/>
    <property type="match status" value="1"/>
</dbReference>
<dbReference type="PANTHER" id="PTHR30023">
    <property type="entry name" value="D-ALANYL-D-ALANINE CARBOXYPEPTIDASE"/>
    <property type="match status" value="1"/>
</dbReference>
<evidence type="ECO:0000313" key="4">
    <source>
        <dbReference type="Proteomes" id="UP000184203"/>
    </source>
</evidence>
<evidence type="ECO:0000256" key="2">
    <source>
        <dbReference type="ARBA" id="ARBA00022801"/>
    </source>
</evidence>
<dbReference type="GO" id="GO:0000270">
    <property type="term" value="P:peptidoglycan metabolic process"/>
    <property type="evidence" value="ECO:0007669"/>
    <property type="project" value="TreeGrafter"/>
</dbReference>
<dbReference type="PRINTS" id="PR00922">
    <property type="entry name" value="DADACBPTASE3"/>
</dbReference>
<dbReference type="RefSeq" id="WP_232423722.1">
    <property type="nucleotide sequence ID" value="NZ_AEMG01000004.1"/>
</dbReference>
<dbReference type="AlphaFoldDB" id="A0A1M6SHA3"/>
<dbReference type="Proteomes" id="UP000184203">
    <property type="component" value="Unassembled WGS sequence"/>
</dbReference>
<dbReference type="Gene3D" id="3.40.710.10">
    <property type="entry name" value="DD-peptidase/beta-lactamase superfamily"/>
    <property type="match status" value="1"/>
</dbReference>
<evidence type="ECO:0000313" key="3">
    <source>
        <dbReference type="EMBL" id="SHK44152.1"/>
    </source>
</evidence>
<protein>
    <submittedName>
        <fullName evidence="3">D-alanyl-D-alanine carboxypeptidase / D-alanyl-D-alanine-endopeptidase (Penicillin-binding protein 4)</fullName>
    </submittedName>
</protein>
<dbReference type="InterPro" id="IPR006311">
    <property type="entry name" value="TAT_signal"/>
</dbReference>
<dbReference type="NCBIfam" id="TIGR00666">
    <property type="entry name" value="PBP4"/>
    <property type="match status" value="1"/>
</dbReference>
<name>A0A1M6SHA3_HALPU</name>
<keyword evidence="4" id="KW-1185">Reference proteome</keyword>